<organism evidence="2 3">
    <name type="scientific">Agrococcus casei LMG 22410</name>
    <dbReference type="NCBI Taxonomy" id="1255656"/>
    <lineage>
        <taxon>Bacteria</taxon>
        <taxon>Bacillati</taxon>
        <taxon>Actinomycetota</taxon>
        <taxon>Actinomycetes</taxon>
        <taxon>Micrococcales</taxon>
        <taxon>Microbacteriaceae</taxon>
        <taxon>Agrococcus</taxon>
    </lineage>
</organism>
<dbReference type="EMBL" id="FUHU01000016">
    <property type="protein sequence ID" value="SJM51175.1"/>
    <property type="molecule type" value="Genomic_DNA"/>
</dbReference>
<dbReference type="GO" id="GO:0006265">
    <property type="term" value="P:DNA topological change"/>
    <property type="evidence" value="ECO:0007669"/>
    <property type="project" value="InterPro"/>
</dbReference>
<dbReference type="AlphaFoldDB" id="A0A1R4F5K6"/>
<dbReference type="GO" id="GO:0003917">
    <property type="term" value="F:DNA topoisomerase type I (single strand cut, ATP-independent) activity"/>
    <property type="evidence" value="ECO:0007669"/>
    <property type="project" value="InterPro"/>
</dbReference>
<dbReference type="Gene3D" id="1.10.132.120">
    <property type="match status" value="1"/>
</dbReference>
<dbReference type="InterPro" id="IPR011010">
    <property type="entry name" value="DNA_brk_join_enz"/>
</dbReference>
<gene>
    <name evidence="2" type="ORF">CZ674_02675</name>
</gene>
<dbReference type="Pfam" id="PF01028">
    <property type="entry name" value="Topoisom_I"/>
    <property type="match status" value="1"/>
</dbReference>
<evidence type="ECO:0000313" key="2">
    <source>
        <dbReference type="EMBL" id="SJM51175.1"/>
    </source>
</evidence>
<feature type="domain" description="DNA topoisomerase I catalytic core eukaryotic-type" evidence="1">
    <location>
        <begin position="1"/>
        <end position="67"/>
    </location>
</feature>
<dbReference type="GO" id="GO:0003677">
    <property type="term" value="F:DNA binding"/>
    <property type="evidence" value="ECO:0007669"/>
    <property type="project" value="InterPro"/>
</dbReference>
<sequence>MNNYVQDVIGEQFSVKDFRTWGATVDAASGILAIESEASGAEADDAVRGVVAAVAERLGNTPAVARCSYIDPRVLDAEGSADAYAEVRRRRSRMRERRNQSVEEQCAIALLERMAH</sequence>
<accession>A0A1R4F5K6</accession>
<evidence type="ECO:0000259" key="1">
    <source>
        <dbReference type="Pfam" id="PF01028"/>
    </source>
</evidence>
<proteinExistence type="predicted"/>
<evidence type="ECO:0000313" key="3">
    <source>
        <dbReference type="Proteomes" id="UP000195787"/>
    </source>
</evidence>
<dbReference type="Proteomes" id="UP000195787">
    <property type="component" value="Unassembled WGS sequence"/>
</dbReference>
<keyword evidence="3" id="KW-1185">Reference proteome</keyword>
<reference evidence="2 3" key="1">
    <citation type="submission" date="2017-02" db="EMBL/GenBank/DDBJ databases">
        <authorList>
            <person name="Peterson S.W."/>
        </authorList>
    </citation>
    <scope>NUCLEOTIDE SEQUENCE [LARGE SCALE GENOMIC DNA]</scope>
    <source>
        <strain evidence="2 3">LMG 22410</strain>
    </source>
</reference>
<name>A0A1R4F5K6_9MICO</name>
<dbReference type="InterPro" id="IPR013500">
    <property type="entry name" value="TopoI_cat_euk"/>
</dbReference>
<protein>
    <recommendedName>
        <fullName evidence="1">DNA topoisomerase I catalytic core eukaryotic-type domain-containing protein</fullName>
    </recommendedName>
</protein>
<dbReference type="SUPFAM" id="SSF56349">
    <property type="entry name" value="DNA breaking-rejoining enzymes"/>
    <property type="match status" value="1"/>
</dbReference>